<gene>
    <name evidence="7" type="ORF">H7F53_01910</name>
</gene>
<feature type="DNA-binding region" description="H-T-H motif" evidence="4">
    <location>
        <begin position="45"/>
        <end position="64"/>
    </location>
</feature>
<keyword evidence="2 4" id="KW-0238">DNA-binding</keyword>
<dbReference type="PRINTS" id="PR00455">
    <property type="entry name" value="HTHTETR"/>
</dbReference>
<evidence type="ECO:0000256" key="4">
    <source>
        <dbReference type="PROSITE-ProRule" id="PRU00335"/>
    </source>
</evidence>
<evidence type="ECO:0000256" key="5">
    <source>
        <dbReference type="SAM" id="MobiDB-lite"/>
    </source>
</evidence>
<sequence>MLMETVSPPEPKLRRRQEDRSADSRKRIIDATIRCLYRFGYSGTSTALIAKEAGVSRGNIFYHFATYADLMIAVRDAVYHEERQLIEDIKQRLGTRAYLAEAPRYVLAGMRREPAIAVDEILLAARSDQELSAKLRETEKTIDQRAIADFADLYTELGLKPPYNLPILVRVSIAAFRGLAIAELVQGQDAQIEECIDYLIYLLQIGEKIEPPTSYGTANLPVTGGG</sequence>
<proteinExistence type="predicted"/>
<dbReference type="Pfam" id="PF00440">
    <property type="entry name" value="TetR_N"/>
    <property type="match status" value="1"/>
</dbReference>
<feature type="domain" description="HTH tetR-type" evidence="6">
    <location>
        <begin position="22"/>
        <end position="82"/>
    </location>
</feature>
<comment type="caution">
    <text evidence="7">The sequence shown here is derived from an EMBL/GenBank/DDBJ whole genome shotgun (WGS) entry which is preliminary data.</text>
</comment>
<dbReference type="InterPro" id="IPR009057">
    <property type="entry name" value="Homeodomain-like_sf"/>
</dbReference>
<evidence type="ECO:0000313" key="7">
    <source>
        <dbReference type="EMBL" id="MBC2667898.1"/>
    </source>
</evidence>
<keyword evidence="3" id="KW-0804">Transcription</keyword>
<dbReference type="AlphaFoldDB" id="A0A7X1FVT5"/>
<dbReference type="RefSeq" id="WP_185677758.1">
    <property type="nucleotide sequence ID" value="NZ_JACLAX010000001.1"/>
</dbReference>
<name>A0A7X1FVT5_9SPHN</name>
<dbReference type="GO" id="GO:0000976">
    <property type="term" value="F:transcription cis-regulatory region binding"/>
    <property type="evidence" value="ECO:0007669"/>
    <property type="project" value="TreeGrafter"/>
</dbReference>
<evidence type="ECO:0000256" key="3">
    <source>
        <dbReference type="ARBA" id="ARBA00023163"/>
    </source>
</evidence>
<evidence type="ECO:0000313" key="8">
    <source>
        <dbReference type="Proteomes" id="UP000551327"/>
    </source>
</evidence>
<keyword evidence="8" id="KW-1185">Reference proteome</keyword>
<evidence type="ECO:0000256" key="2">
    <source>
        <dbReference type="ARBA" id="ARBA00023125"/>
    </source>
</evidence>
<dbReference type="GO" id="GO:0003700">
    <property type="term" value="F:DNA-binding transcription factor activity"/>
    <property type="evidence" value="ECO:0007669"/>
    <property type="project" value="TreeGrafter"/>
</dbReference>
<feature type="region of interest" description="Disordered" evidence="5">
    <location>
        <begin position="1"/>
        <end position="21"/>
    </location>
</feature>
<dbReference type="InterPro" id="IPR050109">
    <property type="entry name" value="HTH-type_TetR-like_transc_reg"/>
</dbReference>
<dbReference type="PANTHER" id="PTHR30055:SF234">
    <property type="entry name" value="HTH-TYPE TRANSCRIPTIONAL REGULATOR BETI"/>
    <property type="match status" value="1"/>
</dbReference>
<dbReference type="Gene3D" id="1.10.357.10">
    <property type="entry name" value="Tetracycline Repressor, domain 2"/>
    <property type="match status" value="1"/>
</dbReference>
<dbReference type="Proteomes" id="UP000551327">
    <property type="component" value="Unassembled WGS sequence"/>
</dbReference>
<evidence type="ECO:0000259" key="6">
    <source>
        <dbReference type="PROSITE" id="PS50977"/>
    </source>
</evidence>
<organism evidence="7 8">
    <name type="scientific">Novosphingobium piscinae</name>
    <dbReference type="NCBI Taxonomy" id="1507448"/>
    <lineage>
        <taxon>Bacteria</taxon>
        <taxon>Pseudomonadati</taxon>
        <taxon>Pseudomonadota</taxon>
        <taxon>Alphaproteobacteria</taxon>
        <taxon>Sphingomonadales</taxon>
        <taxon>Sphingomonadaceae</taxon>
        <taxon>Novosphingobium</taxon>
    </lineage>
</organism>
<dbReference type="InterPro" id="IPR001647">
    <property type="entry name" value="HTH_TetR"/>
</dbReference>
<dbReference type="PANTHER" id="PTHR30055">
    <property type="entry name" value="HTH-TYPE TRANSCRIPTIONAL REGULATOR RUTR"/>
    <property type="match status" value="1"/>
</dbReference>
<dbReference type="SUPFAM" id="SSF46689">
    <property type="entry name" value="Homeodomain-like"/>
    <property type="match status" value="1"/>
</dbReference>
<protein>
    <submittedName>
        <fullName evidence="7">TetR/AcrR family transcriptional regulator</fullName>
    </submittedName>
</protein>
<dbReference type="PROSITE" id="PS50977">
    <property type="entry name" value="HTH_TETR_2"/>
    <property type="match status" value="1"/>
</dbReference>
<accession>A0A7X1FVT5</accession>
<keyword evidence="1" id="KW-0805">Transcription regulation</keyword>
<dbReference type="EMBL" id="JACLAX010000001">
    <property type="protein sequence ID" value="MBC2667898.1"/>
    <property type="molecule type" value="Genomic_DNA"/>
</dbReference>
<reference evidence="7 8" key="1">
    <citation type="submission" date="2020-08" db="EMBL/GenBank/DDBJ databases">
        <title>The genome sequence of type strain Novosphingobium piscinae KCTC 42194.</title>
        <authorList>
            <person name="Liu Y."/>
        </authorList>
    </citation>
    <scope>NUCLEOTIDE SEQUENCE [LARGE SCALE GENOMIC DNA]</scope>
    <source>
        <strain evidence="7 8">KCTC 42194</strain>
    </source>
</reference>
<evidence type="ECO:0000256" key="1">
    <source>
        <dbReference type="ARBA" id="ARBA00023015"/>
    </source>
</evidence>